<evidence type="ECO:0000313" key="3">
    <source>
        <dbReference type="EMBL" id="MDT0446378.1"/>
    </source>
</evidence>
<dbReference type="EMBL" id="JAVREV010000019">
    <property type="protein sequence ID" value="MDT0446378.1"/>
    <property type="molecule type" value="Genomic_DNA"/>
</dbReference>
<proteinExistence type="predicted"/>
<protein>
    <recommendedName>
        <fullName evidence="2">TPR repeat domain-containing protein</fullName>
    </recommendedName>
</protein>
<dbReference type="Proteomes" id="UP001183615">
    <property type="component" value="Unassembled WGS sequence"/>
</dbReference>
<dbReference type="Pfam" id="PF23275">
    <property type="entry name" value="TPR_23"/>
    <property type="match status" value="1"/>
</dbReference>
<organism evidence="3 4">
    <name type="scientific">Streptomyces johnsoniae</name>
    <dbReference type="NCBI Taxonomy" id="3075532"/>
    <lineage>
        <taxon>Bacteria</taxon>
        <taxon>Bacillati</taxon>
        <taxon>Actinomycetota</taxon>
        <taxon>Actinomycetes</taxon>
        <taxon>Kitasatosporales</taxon>
        <taxon>Streptomycetaceae</taxon>
        <taxon>Streptomyces</taxon>
    </lineage>
</organism>
<keyword evidence="4" id="KW-1185">Reference proteome</keyword>
<dbReference type="RefSeq" id="WP_311620534.1">
    <property type="nucleotide sequence ID" value="NZ_JAVREV010000019.1"/>
</dbReference>
<accession>A0ABU2SBM6</accession>
<gene>
    <name evidence="3" type="ORF">RM779_27835</name>
</gene>
<sequence length="783" mass="83847">MVDAGYFRFTHEEAVRDGKNPWKLRTDFDAEIDLDDMVATGNAFVRAAGEAQVAEDLAARASQLSEQPGGMGGQSIVDGEGRLIETNNALPRTEAETAVDFIFRAMNAAHHAEEEARRLIERPELDFRHERNQDNAISEWNEWLIALGQAYDEQYAGLSPELRPSSLIVHHDSGETEYAQMSGNTFALPDSRAASIRAEHLKVATEDAGSTFDTINGEIIAYRRELAHIGNELGGQGYDLAGDPLGVFATPQMAQFSAEQLNAELARDTPPDRHVIEMHTRNLAAIGRDIHGDPPDPSQGQRGRMSPGDRAYLEAFHNTLTADSLAQLGRPDVPAGVQTSVGNSITMLMNPAIGGMDPETMGAEQVPASIRSFVYDYENSLAHRLGPLSSQEFNGFGTLMSRATVAAGDEFSKALAHAAVDIEKINEEPRRAGVPPENTASSGMLEAAALNTDASAELLVDPGFRGGLLSQGWDSSTGAAELVRSGTMIPPGVPEGSPSGRMHLDAAYHVLADAPMHKEAILGTGMSADNVELQRAIGDTAFAHMDLLSRKAHESDTWEPFDVSQPVNGTMRDYGFDLSLEERTELFGLMQKSDQGVRQDFFNGVHLWEAATARDALAGEGILDGGTLDNLGGIAGTVANVQSSVETPSGTAPSLAKATEIAGQGVALIPDLRANLGGTGLAAAANLLGDHLKGTGEQDLQNQQQMSDWRSETWGGLPGKLALVEASVANGRADPGDYRTYLDYGDETSINQYLARMTTANPNVVGYLHTFDEGYDAAVKVPQ</sequence>
<feature type="region of interest" description="Disordered" evidence="1">
    <location>
        <begin position="287"/>
        <end position="307"/>
    </location>
</feature>
<reference evidence="4" key="1">
    <citation type="submission" date="2023-07" db="EMBL/GenBank/DDBJ databases">
        <title>30 novel species of actinomycetes from the DSMZ collection.</title>
        <authorList>
            <person name="Nouioui I."/>
        </authorList>
    </citation>
    <scope>NUCLEOTIDE SEQUENCE [LARGE SCALE GENOMIC DNA]</scope>
    <source>
        <strain evidence="4">DSM 41886</strain>
    </source>
</reference>
<evidence type="ECO:0000313" key="4">
    <source>
        <dbReference type="Proteomes" id="UP001183615"/>
    </source>
</evidence>
<name>A0ABU2SBM6_9ACTN</name>
<evidence type="ECO:0000259" key="2">
    <source>
        <dbReference type="Pfam" id="PF23275"/>
    </source>
</evidence>
<feature type="domain" description="TPR repeat" evidence="2">
    <location>
        <begin position="299"/>
        <end position="480"/>
    </location>
</feature>
<dbReference type="InterPro" id="IPR057037">
    <property type="entry name" value="TPR_rep_actino"/>
</dbReference>
<comment type="caution">
    <text evidence="3">The sequence shown here is derived from an EMBL/GenBank/DDBJ whole genome shotgun (WGS) entry which is preliminary data.</text>
</comment>
<evidence type="ECO:0000256" key="1">
    <source>
        <dbReference type="SAM" id="MobiDB-lite"/>
    </source>
</evidence>